<accession>A0AAD7H8Z4</accession>
<feature type="compositionally biased region" description="Polar residues" evidence="1">
    <location>
        <begin position="15"/>
        <end position="25"/>
    </location>
</feature>
<proteinExistence type="predicted"/>
<evidence type="ECO:0000313" key="2">
    <source>
        <dbReference type="EMBL" id="KAJ7715322.1"/>
    </source>
</evidence>
<evidence type="ECO:0000256" key="1">
    <source>
        <dbReference type="SAM" id="MobiDB-lite"/>
    </source>
</evidence>
<comment type="caution">
    <text evidence="2">The sequence shown here is derived from an EMBL/GenBank/DDBJ whole genome shotgun (WGS) entry which is preliminary data.</text>
</comment>
<dbReference type="AlphaFoldDB" id="A0AAD7H8Z4"/>
<feature type="region of interest" description="Disordered" evidence="1">
    <location>
        <begin position="72"/>
        <end position="92"/>
    </location>
</feature>
<keyword evidence="3" id="KW-1185">Reference proteome</keyword>
<gene>
    <name evidence="2" type="ORF">B0H16DRAFT_1898763</name>
</gene>
<feature type="region of interest" description="Disordered" evidence="1">
    <location>
        <begin position="1"/>
        <end position="26"/>
    </location>
</feature>
<dbReference type="Proteomes" id="UP001215598">
    <property type="component" value="Unassembled WGS sequence"/>
</dbReference>
<name>A0AAD7H8Z4_9AGAR</name>
<evidence type="ECO:0000313" key="3">
    <source>
        <dbReference type="Proteomes" id="UP001215598"/>
    </source>
</evidence>
<sequence length="249" mass="27422">MSLRPAASRLPPSSADITTPSTTIPTRKLPVPLIATTGSLRRRRRRHLTSALSASQWRLRWQPLHPFTEHHDDNSLANCPRRSPPSPAVSDDALSPSFRPLLYAAPQPPRPFPLRALQPAPFTREPRAPDAPPFLRVAYSSRKEPAVEMGCGGIIMEYGAYLLHLRRAPHDIPSPLPPPSSPAFPRAVSSPPTLALPLHALLSQSSMVRGSSLDASTACSSRHVRRRPDRRCFPSPTLHPPSYSPCVFY</sequence>
<organism evidence="2 3">
    <name type="scientific">Mycena metata</name>
    <dbReference type="NCBI Taxonomy" id="1033252"/>
    <lineage>
        <taxon>Eukaryota</taxon>
        <taxon>Fungi</taxon>
        <taxon>Dikarya</taxon>
        <taxon>Basidiomycota</taxon>
        <taxon>Agaricomycotina</taxon>
        <taxon>Agaricomycetes</taxon>
        <taxon>Agaricomycetidae</taxon>
        <taxon>Agaricales</taxon>
        <taxon>Marasmiineae</taxon>
        <taxon>Mycenaceae</taxon>
        <taxon>Mycena</taxon>
    </lineage>
</organism>
<protein>
    <submittedName>
        <fullName evidence="2">Uncharacterized protein</fullName>
    </submittedName>
</protein>
<dbReference type="EMBL" id="JARKIB010000310">
    <property type="protein sequence ID" value="KAJ7715322.1"/>
    <property type="molecule type" value="Genomic_DNA"/>
</dbReference>
<reference evidence="2" key="1">
    <citation type="submission" date="2023-03" db="EMBL/GenBank/DDBJ databases">
        <title>Massive genome expansion in bonnet fungi (Mycena s.s.) driven by repeated elements and novel gene families across ecological guilds.</title>
        <authorList>
            <consortium name="Lawrence Berkeley National Laboratory"/>
            <person name="Harder C.B."/>
            <person name="Miyauchi S."/>
            <person name="Viragh M."/>
            <person name="Kuo A."/>
            <person name="Thoen E."/>
            <person name="Andreopoulos B."/>
            <person name="Lu D."/>
            <person name="Skrede I."/>
            <person name="Drula E."/>
            <person name="Henrissat B."/>
            <person name="Morin E."/>
            <person name="Kohler A."/>
            <person name="Barry K."/>
            <person name="LaButti K."/>
            <person name="Morin E."/>
            <person name="Salamov A."/>
            <person name="Lipzen A."/>
            <person name="Mereny Z."/>
            <person name="Hegedus B."/>
            <person name="Baldrian P."/>
            <person name="Stursova M."/>
            <person name="Weitz H."/>
            <person name="Taylor A."/>
            <person name="Grigoriev I.V."/>
            <person name="Nagy L.G."/>
            <person name="Martin F."/>
            <person name="Kauserud H."/>
        </authorList>
    </citation>
    <scope>NUCLEOTIDE SEQUENCE</scope>
    <source>
        <strain evidence="2">CBHHK182m</strain>
    </source>
</reference>